<dbReference type="EMBL" id="FNJB01000010">
    <property type="protein sequence ID" value="SDP56423.1"/>
    <property type="molecule type" value="Genomic_DNA"/>
</dbReference>
<dbReference type="Pfam" id="PF00857">
    <property type="entry name" value="Isochorismatase"/>
    <property type="match status" value="1"/>
</dbReference>
<dbReference type="InterPro" id="IPR050272">
    <property type="entry name" value="Isochorismatase-like_hydrls"/>
</dbReference>
<evidence type="ECO:0000313" key="3">
    <source>
        <dbReference type="EMBL" id="SDP56423.1"/>
    </source>
</evidence>
<proteinExistence type="predicted"/>
<reference evidence="4" key="1">
    <citation type="submission" date="2016-10" db="EMBL/GenBank/DDBJ databases">
        <authorList>
            <person name="Varghese N."/>
            <person name="Submissions S."/>
        </authorList>
    </citation>
    <scope>NUCLEOTIDE SEQUENCE [LARGE SCALE GENOMIC DNA]</scope>
    <source>
        <strain evidence="4">IBRC-M 10655</strain>
    </source>
</reference>
<dbReference type="AlphaFoldDB" id="A0A1H0TR80"/>
<dbReference type="InterPro" id="IPR016291">
    <property type="entry name" value="Isochorismatase"/>
</dbReference>
<dbReference type="PANTHER" id="PTHR43540">
    <property type="entry name" value="PEROXYUREIDOACRYLATE/UREIDOACRYLATE AMIDOHYDROLASE-RELATED"/>
    <property type="match status" value="1"/>
</dbReference>
<evidence type="ECO:0000256" key="1">
    <source>
        <dbReference type="ARBA" id="ARBA00022801"/>
    </source>
</evidence>
<feature type="domain" description="Isochorismatase-like" evidence="2">
    <location>
        <begin position="5"/>
        <end position="110"/>
    </location>
</feature>
<organism evidence="3 4">
    <name type="scientific">Actinokineospora alba</name>
    <dbReference type="NCBI Taxonomy" id="504798"/>
    <lineage>
        <taxon>Bacteria</taxon>
        <taxon>Bacillati</taxon>
        <taxon>Actinomycetota</taxon>
        <taxon>Actinomycetes</taxon>
        <taxon>Pseudonocardiales</taxon>
        <taxon>Pseudonocardiaceae</taxon>
        <taxon>Actinokineospora</taxon>
    </lineage>
</organism>
<dbReference type="PRINTS" id="PR01398">
    <property type="entry name" value="ISCHRISMTASE"/>
</dbReference>
<dbReference type="STRING" id="504798.SAMN05421871_110143"/>
<protein>
    <submittedName>
        <fullName evidence="3">Bifunctional isochorismate lyase / aryl carrier protein</fullName>
    </submittedName>
</protein>
<dbReference type="SUPFAM" id="SSF52499">
    <property type="entry name" value="Isochorismatase-like hydrolases"/>
    <property type="match status" value="1"/>
</dbReference>
<keyword evidence="1" id="KW-0378">Hydrolase</keyword>
<gene>
    <name evidence="3" type="ORF">SAMN05192558_110143</name>
</gene>
<evidence type="ECO:0000259" key="2">
    <source>
        <dbReference type="Pfam" id="PF00857"/>
    </source>
</evidence>
<keyword evidence="4" id="KW-1185">Reference proteome</keyword>
<dbReference type="GO" id="GO:0016829">
    <property type="term" value="F:lyase activity"/>
    <property type="evidence" value="ECO:0007669"/>
    <property type="project" value="UniProtKB-KW"/>
</dbReference>
<dbReference type="Gene3D" id="3.40.50.850">
    <property type="entry name" value="Isochorismatase-like"/>
    <property type="match status" value="1"/>
</dbReference>
<evidence type="ECO:0000313" key="4">
    <source>
        <dbReference type="Proteomes" id="UP000199651"/>
    </source>
</evidence>
<dbReference type="GO" id="GO:0008908">
    <property type="term" value="F:isochorismatase activity"/>
    <property type="evidence" value="ECO:0007669"/>
    <property type="project" value="InterPro"/>
</dbReference>
<dbReference type="PANTHER" id="PTHR43540:SF3">
    <property type="entry name" value="ENTEROBACTIN SYNTHASE COMPONENT B"/>
    <property type="match status" value="1"/>
</dbReference>
<dbReference type="InterPro" id="IPR000868">
    <property type="entry name" value="Isochorismatase-like_dom"/>
</dbReference>
<dbReference type="RefSeq" id="WP_228770128.1">
    <property type="nucleotide sequence ID" value="NZ_FNDV01000010.1"/>
</dbReference>
<keyword evidence="3" id="KW-0456">Lyase</keyword>
<name>A0A1H0TR80_9PSEU</name>
<sequence>MTSGAPEPGAARIRAELTPGEDDIVLRKWRYSAFHRTTLADLLRERGRDQLIVCGVYAHIGCLMTACEAFSGNIEPFVVADATADFSADHHRMALDYAASRCAMVTTVDQVSGHLARAAADMPAAAG</sequence>
<accession>A0A1H0TR80</accession>
<dbReference type="InterPro" id="IPR036380">
    <property type="entry name" value="Isochorismatase-like_sf"/>
</dbReference>
<dbReference type="Proteomes" id="UP000199651">
    <property type="component" value="Unassembled WGS sequence"/>
</dbReference>